<dbReference type="InterPro" id="IPR039968">
    <property type="entry name" value="BcerS-like"/>
</dbReference>
<dbReference type="InterPro" id="IPR016181">
    <property type="entry name" value="Acyl_CoA_acyltransferase"/>
</dbReference>
<dbReference type="PANTHER" id="PTHR41368:SF1">
    <property type="entry name" value="PROTEIN YGHO"/>
    <property type="match status" value="1"/>
</dbReference>
<dbReference type="SUPFAM" id="SSF55729">
    <property type="entry name" value="Acyl-CoA N-acyltransferases (Nat)"/>
    <property type="match status" value="1"/>
</dbReference>
<accession>A0A5J4SJQ5</accession>
<dbReference type="PANTHER" id="PTHR41368">
    <property type="entry name" value="PROTEIN YGHO"/>
    <property type="match status" value="1"/>
</dbReference>
<name>A0A5J4SJQ5_9ZZZZ</name>
<gene>
    <name evidence="1" type="ORF">EZS27_006901</name>
</gene>
<dbReference type="Gene3D" id="3.40.630.30">
    <property type="match status" value="1"/>
</dbReference>
<evidence type="ECO:0008006" key="2">
    <source>
        <dbReference type="Google" id="ProtNLM"/>
    </source>
</evidence>
<evidence type="ECO:0000313" key="1">
    <source>
        <dbReference type="EMBL" id="KAA6345543.1"/>
    </source>
</evidence>
<organism evidence="1">
    <name type="scientific">termite gut metagenome</name>
    <dbReference type="NCBI Taxonomy" id="433724"/>
    <lineage>
        <taxon>unclassified sequences</taxon>
        <taxon>metagenomes</taxon>
        <taxon>organismal metagenomes</taxon>
    </lineage>
</organism>
<sequence>MEVTVKKVSSEKELKQFIRFNYELYKGNPYSIPDLYSDMLNTFRKDKNAAFEFCEAEYFLAYKDTKIVGRIAGIINHRANDIWNKKDVRFGWIDFIDDLEVTSALLTTVEKWGKDKGMEYIQGPLGFTDFDAEGMLIEGFDQLGTMATIYNYPYYPQHLEKLGFKKDADWVEYKLMVPDKLPDKHHRIAELMKTKYNLRTKKCTSTKKLANEYGKAIFELINEAYQPLYGFSPLSSKQIDQYIKMYLPVVNLQMISLVVDAEDKLVAIGLSMPSLAKALQKTKGKLFPFGWYHLLKTLYFTRNYKVLDLLLVAVKPEYQNKGINALLFYDLIPIYKKLGFVYGESNPELELNEKVQAQWTSFESIQHKRRRAFIKEIIK</sequence>
<protein>
    <recommendedName>
        <fullName evidence="2">N-acetyltransferase domain-containing protein</fullName>
    </recommendedName>
</protein>
<comment type="caution">
    <text evidence="1">The sequence shown here is derived from an EMBL/GenBank/DDBJ whole genome shotgun (WGS) entry which is preliminary data.</text>
</comment>
<dbReference type="EMBL" id="SNRY01000166">
    <property type="protein sequence ID" value="KAA6345543.1"/>
    <property type="molecule type" value="Genomic_DNA"/>
</dbReference>
<reference evidence="1" key="1">
    <citation type="submission" date="2019-03" db="EMBL/GenBank/DDBJ databases">
        <title>Single cell metagenomics reveals metabolic interactions within the superorganism composed of flagellate Streblomastix strix and complex community of Bacteroidetes bacteria on its surface.</title>
        <authorList>
            <person name="Treitli S.C."/>
            <person name="Kolisko M."/>
            <person name="Husnik F."/>
            <person name="Keeling P."/>
            <person name="Hampl V."/>
        </authorList>
    </citation>
    <scope>NUCLEOTIDE SEQUENCE</scope>
    <source>
        <strain evidence="1">STM</strain>
    </source>
</reference>
<dbReference type="AlphaFoldDB" id="A0A5J4SJQ5"/>
<proteinExistence type="predicted"/>